<gene>
    <name evidence="11" type="ORF">Mgra_00004895</name>
</gene>
<sequence>MKEFEEQRKITFERNGSGWDSVDIYMFLIWILLSCCWFAGEGSRLLRMCRGFESCPSFFNFESDEQLVKAAESLTYGCIKYADLSQSRIADYIFSFDREDKDLDLIFIDFGLSQFSQKPEDKAVDLYVLERAIKSAHVGMDFLMIKALQVIYNEGGKDVENVLSRL</sequence>
<organism evidence="11 12">
    <name type="scientific">Meloidogyne graminicola</name>
    <dbReference type="NCBI Taxonomy" id="189291"/>
    <lineage>
        <taxon>Eukaryota</taxon>
        <taxon>Metazoa</taxon>
        <taxon>Ecdysozoa</taxon>
        <taxon>Nematoda</taxon>
        <taxon>Chromadorea</taxon>
        <taxon>Rhabditida</taxon>
        <taxon>Tylenchina</taxon>
        <taxon>Tylenchomorpha</taxon>
        <taxon>Tylenchoidea</taxon>
        <taxon>Meloidogynidae</taxon>
        <taxon>Meloidogyninae</taxon>
        <taxon>Meloidogyne</taxon>
    </lineage>
</organism>
<evidence type="ECO:0000256" key="8">
    <source>
        <dbReference type="RuleBase" id="RU363038"/>
    </source>
</evidence>
<dbReference type="GO" id="GO:0004812">
    <property type="term" value="F:aminoacyl-tRNA ligase activity"/>
    <property type="evidence" value="ECO:0007669"/>
    <property type="project" value="UniProtKB-KW"/>
</dbReference>
<dbReference type="PANTHER" id="PTHR12209">
    <property type="entry name" value="NON-SPECIFIC SERINE/THREONINE PROTEIN KINASE"/>
    <property type="match status" value="1"/>
</dbReference>
<evidence type="ECO:0000256" key="3">
    <source>
        <dbReference type="ARBA" id="ARBA00022741"/>
    </source>
</evidence>
<proteinExistence type="inferred from homology"/>
<keyword evidence="12" id="KW-1185">Reference proteome</keyword>
<evidence type="ECO:0000256" key="1">
    <source>
        <dbReference type="ARBA" id="ARBA00012513"/>
    </source>
</evidence>
<evidence type="ECO:0000256" key="4">
    <source>
        <dbReference type="ARBA" id="ARBA00022777"/>
    </source>
</evidence>
<evidence type="ECO:0000256" key="2">
    <source>
        <dbReference type="ARBA" id="ARBA00022679"/>
    </source>
</evidence>
<comment type="caution">
    <text evidence="11">The sequence shown here is derived from an EMBL/GenBank/DDBJ whole genome shotgun (WGS) entry which is preliminary data.</text>
</comment>
<name>A0A8S9ZQZ3_9BILA</name>
<dbReference type="OrthoDB" id="3399at2759"/>
<keyword evidence="8" id="KW-0436">Ligase</keyword>
<evidence type="ECO:0000259" key="10">
    <source>
        <dbReference type="Pfam" id="PF00750"/>
    </source>
</evidence>
<keyword evidence="8" id="KW-0030">Aminoacyl-tRNA synthetase</keyword>
<comment type="catalytic activity">
    <reaction evidence="6">
        <text>L-threonyl-[protein] + ATP = O-phospho-L-threonyl-[protein] + ADP + H(+)</text>
        <dbReference type="Rhea" id="RHEA:46608"/>
        <dbReference type="Rhea" id="RHEA-COMP:11060"/>
        <dbReference type="Rhea" id="RHEA-COMP:11605"/>
        <dbReference type="ChEBI" id="CHEBI:15378"/>
        <dbReference type="ChEBI" id="CHEBI:30013"/>
        <dbReference type="ChEBI" id="CHEBI:30616"/>
        <dbReference type="ChEBI" id="CHEBI:61977"/>
        <dbReference type="ChEBI" id="CHEBI:456216"/>
        <dbReference type="EC" id="2.7.11.1"/>
    </reaction>
</comment>
<dbReference type="EC" id="2.7.11.1" evidence="1"/>
<dbReference type="PANTHER" id="PTHR12209:SF0">
    <property type="entry name" value="EKC_KEOPS COMPLEX SUBUNIT TP53RK"/>
    <property type="match status" value="1"/>
</dbReference>
<evidence type="ECO:0000313" key="12">
    <source>
        <dbReference type="Proteomes" id="UP000605970"/>
    </source>
</evidence>
<keyword evidence="8" id="KW-0648">Protein biosynthesis</keyword>
<dbReference type="AlphaFoldDB" id="A0A8S9ZQZ3"/>
<evidence type="ECO:0000256" key="5">
    <source>
        <dbReference type="ARBA" id="ARBA00022840"/>
    </source>
</evidence>
<keyword evidence="5 8" id="KW-0067">ATP-binding</keyword>
<evidence type="ECO:0000256" key="7">
    <source>
        <dbReference type="ARBA" id="ARBA00048679"/>
    </source>
</evidence>
<feature type="domain" description="Arginyl-tRNA synthetase catalytic core" evidence="10">
    <location>
        <begin position="64"/>
        <end position="96"/>
    </location>
</feature>
<feature type="transmembrane region" description="Helical" evidence="9">
    <location>
        <begin position="24"/>
        <end position="40"/>
    </location>
</feature>
<dbReference type="GO" id="GO:0000408">
    <property type="term" value="C:EKC/KEOPS complex"/>
    <property type="evidence" value="ECO:0007669"/>
    <property type="project" value="TreeGrafter"/>
</dbReference>
<evidence type="ECO:0000256" key="6">
    <source>
        <dbReference type="ARBA" id="ARBA00047899"/>
    </source>
</evidence>
<keyword evidence="4" id="KW-0418">Kinase</keyword>
<dbReference type="Pfam" id="PF00750">
    <property type="entry name" value="tRNA-synt_1d"/>
    <property type="match status" value="1"/>
</dbReference>
<evidence type="ECO:0000256" key="9">
    <source>
        <dbReference type="SAM" id="Phobius"/>
    </source>
</evidence>
<accession>A0A8S9ZQZ3</accession>
<keyword evidence="2" id="KW-0808">Transferase</keyword>
<comment type="similarity">
    <text evidence="8">Belongs to the class-I aminoacyl-tRNA synthetase family.</text>
</comment>
<reference evidence="11" key="1">
    <citation type="journal article" date="2020" name="Ecol. Evol.">
        <title>Genome structure and content of the rice root-knot nematode (Meloidogyne graminicola).</title>
        <authorList>
            <person name="Phan N.T."/>
            <person name="Danchin E.G.J."/>
            <person name="Klopp C."/>
            <person name="Perfus-Barbeoch L."/>
            <person name="Kozlowski D.K."/>
            <person name="Koutsovoulos G.D."/>
            <person name="Lopez-Roques C."/>
            <person name="Bouchez O."/>
            <person name="Zahm M."/>
            <person name="Besnard G."/>
            <person name="Bellafiore S."/>
        </authorList>
    </citation>
    <scope>NUCLEOTIDE SEQUENCE</scope>
    <source>
        <strain evidence="11">VN-18</strain>
    </source>
</reference>
<dbReference type="GO" id="GO:0005829">
    <property type="term" value="C:cytosol"/>
    <property type="evidence" value="ECO:0007669"/>
    <property type="project" value="TreeGrafter"/>
</dbReference>
<evidence type="ECO:0000313" key="11">
    <source>
        <dbReference type="EMBL" id="KAF7635652.1"/>
    </source>
</evidence>
<dbReference type="PROSITE" id="PS51257">
    <property type="entry name" value="PROKAR_LIPOPROTEIN"/>
    <property type="match status" value="1"/>
</dbReference>
<dbReference type="EMBL" id="JABEBT010000039">
    <property type="protein sequence ID" value="KAF7635652.1"/>
    <property type="molecule type" value="Genomic_DNA"/>
</dbReference>
<comment type="catalytic activity">
    <reaction evidence="7">
        <text>L-seryl-[protein] + ATP = O-phospho-L-seryl-[protein] + ADP + H(+)</text>
        <dbReference type="Rhea" id="RHEA:17989"/>
        <dbReference type="Rhea" id="RHEA-COMP:9863"/>
        <dbReference type="Rhea" id="RHEA-COMP:11604"/>
        <dbReference type="ChEBI" id="CHEBI:15378"/>
        <dbReference type="ChEBI" id="CHEBI:29999"/>
        <dbReference type="ChEBI" id="CHEBI:30616"/>
        <dbReference type="ChEBI" id="CHEBI:83421"/>
        <dbReference type="ChEBI" id="CHEBI:456216"/>
        <dbReference type="EC" id="2.7.11.1"/>
    </reaction>
</comment>
<keyword evidence="9" id="KW-0812">Transmembrane</keyword>
<keyword evidence="9" id="KW-1133">Transmembrane helix</keyword>
<dbReference type="GO" id="GO:0005524">
    <property type="term" value="F:ATP binding"/>
    <property type="evidence" value="ECO:0007669"/>
    <property type="project" value="UniProtKB-KW"/>
</dbReference>
<keyword evidence="3 8" id="KW-0547">Nucleotide-binding</keyword>
<dbReference type="GO" id="GO:0005634">
    <property type="term" value="C:nucleus"/>
    <property type="evidence" value="ECO:0007669"/>
    <property type="project" value="TreeGrafter"/>
</dbReference>
<keyword evidence="9" id="KW-0472">Membrane</keyword>
<dbReference type="Gene3D" id="1.10.510.10">
    <property type="entry name" value="Transferase(Phosphotransferase) domain 1"/>
    <property type="match status" value="1"/>
</dbReference>
<dbReference type="GO" id="GO:0006412">
    <property type="term" value="P:translation"/>
    <property type="evidence" value="ECO:0007669"/>
    <property type="project" value="UniProtKB-KW"/>
</dbReference>
<dbReference type="InterPro" id="IPR035684">
    <property type="entry name" value="ArgRS_core"/>
</dbReference>
<protein>
    <recommendedName>
        <fullName evidence="1">non-specific serine/threonine protein kinase</fullName>
        <ecNumber evidence="1">2.7.11.1</ecNumber>
    </recommendedName>
</protein>
<dbReference type="Proteomes" id="UP000605970">
    <property type="component" value="Unassembled WGS sequence"/>
</dbReference>
<dbReference type="GO" id="GO:0004674">
    <property type="term" value="F:protein serine/threonine kinase activity"/>
    <property type="evidence" value="ECO:0007669"/>
    <property type="project" value="UniProtKB-EC"/>
</dbReference>
<dbReference type="GO" id="GO:0070525">
    <property type="term" value="P:tRNA threonylcarbamoyladenosine metabolic process"/>
    <property type="evidence" value="ECO:0007669"/>
    <property type="project" value="TreeGrafter"/>
</dbReference>